<dbReference type="SUPFAM" id="SSF56672">
    <property type="entry name" value="DNA/RNA polymerases"/>
    <property type="match status" value="1"/>
</dbReference>
<dbReference type="InterPro" id="IPR043502">
    <property type="entry name" value="DNA/RNA_pol_sf"/>
</dbReference>
<sequence length="420" mass="44739">MSLLRERRQEHAGRGGSPEEDHLKPTAPAAWKRERTAIRCGGVVCDIAMGDAKPVAQRVRRVAPQFRGKLSGLIKGLLSAKIIRVLSSPWASPIVVIIKKNGVDIRLCIDYRVVNSLTRLMVYPTPLINDLPEDMGKVLWYCSLDMASGFWVVEMTERAPKTPKNAELLPSCLMKLLQMTSVLRALMWLMWCLARSANSTNGSCWNTSDWLAIEHSVVVVSLCILGEVWSVCAHIARKARLGCACHGFSGEAGIPRHKSTEGRMPTGWTSKQQHPSASGRVDIALKININNWLKDACLPLNSYPTCVVLSSPGRPHAGLECGEVNVLGHGAGRVSVGSGGSSVIIYVGGGSVSVGSLSISVVGGSVSISVGGSGGGTLWSAAASTCVSWVVAARVLQGSFSVGCDQGGVFEFGLHRILCG</sequence>
<dbReference type="InterPro" id="IPR051320">
    <property type="entry name" value="Viral_Replic_Matur_Polypro"/>
</dbReference>
<accession>W2QDZ5</accession>
<dbReference type="Gene3D" id="3.30.70.270">
    <property type="match status" value="1"/>
</dbReference>
<organism evidence="2 3">
    <name type="scientific">Phytophthora nicotianae (strain INRA-310)</name>
    <name type="common">Phytophthora parasitica</name>
    <dbReference type="NCBI Taxonomy" id="761204"/>
    <lineage>
        <taxon>Eukaryota</taxon>
        <taxon>Sar</taxon>
        <taxon>Stramenopiles</taxon>
        <taxon>Oomycota</taxon>
        <taxon>Peronosporomycetes</taxon>
        <taxon>Peronosporales</taxon>
        <taxon>Peronosporaceae</taxon>
        <taxon>Phytophthora</taxon>
    </lineage>
</organism>
<gene>
    <name evidence="2" type="ORF">PPTG_22582</name>
</gene>
<feature type="compositionally biased region" description="Basic and acidic residues" evidence="1">
    <location>
        <begin position="1"/>
        <end position="24"/>
    </location>
</feature>
<dbReference type="AlphaFoldDB" id="W2QDZ5"/>
<dbReference type="PANTHER" id="PTHR33064">
    <property type="entry name" value="POL PROTEIN"/>
    <property type="match status" value="1"/>
</dbReference>
<dbReference type="InterPro" id="IPR043128">
    <property type="entry name" value="Rev_trsase/Diguanyl_cyclase"/>
</dbReference>
<dbReference type="VEuPathDB" id="FungiDB:PPTG_22582"/>
<dbReference type="Proteomes" id="UP000018817">
    <property type="component" value="Unassembled WGS sequence"/>
</dbReference>
<dbReference type="EMBL" id="KI669579">
    <property type="protein sequence ID" value="ETN11403.1"/>
    <property type="molecule type" value="Genomic_DNA"/>
</dbReference>
<evidence type="ECO:0000313" key="3">
    <source>
        <dbReference type="Proteomes" id="UP000018817"/>
    </source>
</evidence>
<dbReference type="GeneID" id="20191181"/>
<reference evidence="3" key="1">
    <citation type="submission" date="2011-12" db="EMBL/GenBank/DDBJ databases">
        <authorList>
            <consortium name="The Broad Institute Genome Sequencing Platform"/>
            <person name="Russ C."/>
            <person name="Tyler B."/>
            <person name="Panabieres F."/>
            <person name="Shan W."/>
            <person name="Tripathy S."/>
            <person name="Grunwald N."/>
            <person name="Machado M."/>
            <person name="Young S.K."/>
            <person name="Zeng Q."/>
            <person name="Gargeya S."/>
            <person name="Fitzgerald M."/>
            <person name="Haas B."/>
            <person name="Abouelleil A."/>
            <person name="Alvarado L."/>
            <person name="Arachchi H.M."/>
            <person name="Berlin A."/>
            <person name="Chapman S.B."/>
            <person name="Gearin G."/>
            <person name="Goldberg J."/>
            <person name="Griggs A."/>
            <person name="Gujja S."/>
            <person name="Hansen M."/>
            <person name="Heiman D."/>
            <person name="Howarth C."/>
            <person name="Larimer J."/>
            <person name="Lui A."/>
            <person name="MacDonald P.J.P."/>
            <person name="McCowen C."/>
            <person name="Montmayeur A."/>
            <person name="Murphy C."/>
            <person name="Neiman D."/>
            <person name="Pearson M."/>
            <person name="Priest M."/>
            <person name="Roberts A."/>
            <person name="Saif S."/>
            <person name="Shea T."/>
            <person name="Sisk P."/>
            <person name="Stolte C."/>
            <person name="Sykes S."/>
            <person name="Wortman J."/>
            <person name="Nusbaum C."/>
            <person name="Birren B."/>
        </authorList>
    </citation>
    <scope>NUCLEOTIDE SEQUENCE [LARGE SCALE GENOMIC DNA]</scope>
    <source>
        <strain evidence="3">INRA-310</strain>
    </source>
</reference>
<protein>
    <recommendedName>
        <fullName evidence="4">Reverse transcriptase domain-containing protein</fullName>
    </recommendedName>
</protein>
<proteinExistence type="predicted"/>
<evidence type="ECO:0000313" key="2">
    <source>
        <dbReference type="EMBL" id="ETN11403.1"/>
    </source>
</evidence>
<name>W2QDZ5_PHYN3</name>
<evidence type="ECO:0000256" key="1">
    <source>
        <dbReference type="SAM" id="MobiDB-lite"/>
    </source>
</evidence>
<dbReference type="Gene3D" id="3.10.10.10">
    <property type="entry name" value="HIV Type 1 Reverse Transcriptase, subunit A, domain 1"/>
    <property type="match status" value="1"/>
</dbReference>
<reference evidence="2 3" key="2">
    <citation type="submission" date="2013-11" db="EMBL/GenBank/DDBJ databases">
        <title>The Genome Sequence of Phytophthora parasitica INRA-310.</title>
        <authorList>
            <consortium name="The Broad Institute Genomics Platform"/>
            <person name="Russ C."/>
            <person name="Tyler B."/>
            <person name="Panabieres F."/>
            <person name="Shan W."/>
            <person name="Tripathy S."/>
            <person name="Grunwald N."/>
            <person name="Machado M."/>
            <person name="Johnson C.S."/>
            <person name="Arredondo F."/>
            <person name="Hong C."/>
            <person name="Coffey M."/>
            <person name="Young S.K."/>
            <person name="Zeng Q."/>
            <person name="Gargeya S."/>
            <person name="Fitzgerald M."/>
            <person name="Abouelleil A."/>
            <person name="Alvarado L."/>
            <person name="Chapman S.B."/>
            <person name="Gainer-Dewar J."/>
            <person name="Goldberg J."/>
            <person name="Griggs A."/>
            <person name="Gujja S."/>
            <person name="Hansen M."/>
            <person name="Howarth C."/>
            <person name="Imamovic A."/>
            <person name="Ireland A."/>
            <person name="Larimer J."/>
            <person name="McCowan C."/>
            <person name="Murphy C."/>
            <person name="Pearson M."/>
            <person name="Poon T.W."/>
            <person name="Priest M."/>
            <person name="Roberts A."/>
            <person name="Saif S."/>
            <person name="Shea T."/>
            <person name="Sykes S."/>
            <person name="Wortman J."/>
            <person name="Nusbaum C."/>
            <person name="Birren B."/>
        </authorList>
    </citation>
    <scope>NUCLEOTIDE SEQUENCE [LARGE SCALE GENOMIC DNA]</scope>
    <source>
        <strain evidence="2 3">INRA-310</strain>
    </source>
</reference>
<evidence type="ECO:0008006" key="4">
    <source>
        <dbReference type="Google" id="ProtNLM"/>
    </source>
</evidence>
<dbReference type="PANTHER" id="PTHR33064:SF37">
    <property type="entry name" value="RIBONUCLEASE H"/>
    <property type="match status" value="1"/>
</dbReference>
<feature type="region of interest" description="Disordered" evidence="1">
    <location>
        <begin position="1"/>
        <end position="28"/>
    </location>
</feature>
<dbReference type="RefSeq" id="XP_008903431.1">
    <property type="nucleotide sequence ID" value="XM_008905183.1"/>
</dbReference>
<dbReference type="STRING" id="761204.W2QDZ5"/>